<dbReference type="InterPro" id="IPR024751">
    <property type="entry name" value="VESA1"/>
</dbReference>
<gene>
    <name evidence="3" type="ORF">BaOVIS_009860</name>
</gene>
<keyword evidence="2" id="KW-0812">Transmembrane</keyword>
<keyword evidence="2" id="KW-0472">Membrane</keyword>
<keyword evidence="2" id="KW-1133">Transmembrane helix</keyword>
<protein>
    <submittedName>
        <fullName evidence="3">Variant erythrocyte surface antigen beta subunit, putative</fullName>
    </submittedName>
</protein>
<sequence>MANTSTTRAKITPGDKSLTDSPTNLKEAIDWILRITNQDGLETRVARPLLEVLLVLVVPLLVLSSKVDRPLGVLEVLGVLVAVDGSGTSVSGSSTCGGGTTGGSGTRVTCGSGSTTTDNKLLILVVLVLSVTCCSSTCGSGTRVTCCSSTSDSVTCGGCDGGCSSSLQRMEVVLEPEEELLTMKRKVSQKLPNIMTCSIVCICQLAEAVRDLFRNVEQQLEPWERDLVHDIVSQIRDVGGTHEMKNLILRLGHDLGKFVRGSSSGGSSTPNGIINGNGNYKSYYNKDSSLKKISDNASDLIICAKILMGAIPLVFSGLSYLYWICSGGKGGSNGKSRELIHYVWRMGYPEDSWRCKSGEEADLNELIEVFKKCNVLGNAVTLTSSSTNTKSFAGYLDKLRQKTTEDAESVKTSLQENALVKLNILCAGYFRSLHTVDQMRKREPRTPRTVREILYWLTSLPYCPVYRVLIKKVKDMFRRVGSGSGGKQGEVTFYTNDNFYCTIDTQSCGSYLLAGALVAPMVLLCIQDTIESRVGSSNTVAKPPAGNTTSDGIPIHDLYANSMFKFTYPMSETQSYYLLQDNLVALFYQLYFLQQQCGRGLGSGYGWTACRYGEGVNCTDCKSWICSAGPGNGQAHKIDKTNPCGTGGKASPLQAFLCDCLPGFTCPVVVKSLEENKDKLTTKPNVYLSCYPEVKKHLEHSNDKPGSECAVPMGFKDCFRKGTEGSAGSAVGGKGGSGAASSSNCVGLGIRGVLKYYAHDDISESALYQLVRCICSLTRRVPRSTGTLYGFFYSIGGVCQKNGGSNGQAVNSALKVEMECCPGWRNPECLMDALYNWRGGSHNGSGKGQGNSTNGCIALYSLTDCNSNKQGGDTTTCGKYLYPLTGSLYNSVAPEFCDTYISWMVYLVYGLREGLQSLLKEFSNVDCKECKCKKSKDCESSGCKPGQHGKTDGSTTTSNCCCPNIVDCVGVHGLFYRFGFLFNSPNMLTGKDKNLTDKGTRKCSAFHTQLGKVIDGELFGKLQTQLRKFIYSTRALFGVYIGVYWSIVMVYLVYSMAVNLDILHIQSHWRSPRSYLVPLQRILADGSRKGFCTLGYFQEGTGDRLLSEGVSDVYL</sequence>
<evidence type="ECO:0000256" key="2">
    <source>
        <dbReference type="SAM" id="Phobius"/>
    </source>
</evidence>
<organism evidence="3 4">
    <name type="scientific">Babesia ovis</name>
    <dbReference type="NCBI Taxonomy" id="5869"/>
    <lineage>
        <taxon>Eukaryota</taxon>
        <taxon>Sar</taxon>
        <taxon>Alveolata</taxon>
        <taxon>Apicomplexa</taxon>
        <taxon>Aconoidasida</taxon>
        <taxon>Piroplasmida</taxon>
        <taxon>Babesiidae</taxon>
        <taxon>Babesia</taxon>
    </lineage>
</organism>
<accession>A0A9W5TBU5</accession>
<feature type="region of interest" description="Disordered" evidence="1">
    <location>
        <begin position="935"/>
        <end position="955"/>
    </location>
</feature>
<evidence type="ECO:0000313" key="4">
    <source>
        <dbReference type="Proteomes" id="UP001057455"/>
    </source>
</evidence>
<dbReference type="Pfam" id="PF12785">
    <property type="entry name" value="VESA1_N"/>
    <property type="match status" value="1"/>
</dbReference>
<evidence type="ECO:0000256" key="1">
    <source>
        <dbReference type="SAM" id="MobiDB-lite"/>
    </source>
</evidence>
<dbReference type="AlphaFoldDB" id="A0A9W5TBU5"/>
<name>A0A9W5TBU5_BABOV</name>
<dbReference type="Proteomes" id="UP001057455">
    <property type="component" value="Unassembled WGS sequence"/>
</dbReference>
<reference evidence="3" key="1">
    <citation type="submission" date="2019-12" db="EMBL/GenBank/DDBJ databases">
        <title>Genome sequence of Babesia ovis.</title>
        <authorList>
            <person name="Yamagishi J."/>
            <person name="Sevinc F."/>
            <person name="Xuan X."/>
        </authorList>
    </citation>
    <scope>NUCLEOTIDE SEQUENCE</scope>
    <source>
        <strain evidence="3">Selcuk</strain>
    </source>
</reference>
<comment type="caution">
    <text evidence="3">The sequence shown here is derived from an EMBL/GenBank/DDBJ whole genome shotgun (WGS) entry which is preliminary data.</text>
</comment>
<evidence type="ECO:0000313" key="3">
    <source>
        <dbReference type="EMBL" id="GFE53582.1"/>
    </source>
</evidence>
<dbReference type="EMBL" id="BLIY01000006">
    <property type="protein sequence ID" value="GFE53582.1"/>
    <property type="molecule type" value="Genomic_DNA"/>
</dbReference>
<feature type="transmembrane region" description="Helical" evidence="2">
    <location>
        <begin position="1035"/>
        <end position="1054"/>
    </location>
</feature>
<keyword evidence="4" id="KW-1185">Reference proteome</keyword>
<proteinExistence type="predicted"/>